<evidence type="ECO:0000313" key="2">
    <source>
        <dbReference type="EMBL" id="CAL5134273.1"/>
    </source>
</evidence>
<evidence type="ECO:0000313" key="3">
    <source>
        <dbReference type="Proteomes" id="UP001497525"/>
    </source>
</evidence>
<feature type="compositionally biased region" description="Basic and acidic residues" evidence="1">
    <location>
        <begin position="650"/>
        <end position="660"/>
    </location>
</feature>
<feature type="compositionally biased region" description="Polar residues" evidence="1">
    <location>
        <begin position="592"/>
        <end position="615"/>
    </location>
</feature>
<accession>A0AAV2TAB9</accession>
<protein>
    <submittedName>
        <fullName evidence="2">Uncharacterized protein</fullName>
    </submittedName>
</protein>
<sequence length="711" mass="79323">MTFQYRRDSRPSTDTTTAFQRVPSDYTETPVDQSTRDSLPKYYPKDHEVTRWLVNQMRCRNGLHHLVNLANVQPSLLSAYFELFDQPNLYIDARTGPGMPAYGIKTVLYLTPLAIAIYLRLRSVLRLLLDTSGTRIHARARQEIDVNATCYVRRTKPRPGPFVMDEYSTTHPAIIAVRREFFAGLSLLMGASFHPQAPIGIIERLGTTHETTHWFVDLLDFCVKLLNTRPGVDVIGLLQTISYKSVSENGTSLACSYDPCVYDVKPVITDPEKSEGNGEVWCSVFHRLARKGASRSYSNCGNRLIGLLEHVASAGFFRQKYMPKGPISYDPNVNNRKGSRLVGAKKMNPDMINKLTGSEREAAILGIGADRDACLCLLTLWLERVRNRCLERQAQRLFRLLTTGLSDTGLLRDFLFPPDDIDQTTVIHPYWLSVGLSRNSPKQQTNTQPIAPVDFLDDEANEICELEPPQVNEIRQEVGILGHALGLVDYSEKLYNLGYPRLVEISPISGAIGDAENVVPQPVPNTVTSNAECYKENITSPSQTDSPENYYPPEEFDRKGSGSRASVGTNPALPGTPRRNRGNNNRMFWPTGNRNKSMSPTFLTNSDSTQQPGVKTTTTSSESTRDTNNAASEKPQQPIKDEILVNPDPGADKSVAKTSEKQACSRTALTKSPKPRAREERAVCTEATTNRNGNVWRGKRTGKLRSPENNI</sequence>
<reference evidence="2" key="1">
    <citation type="submission" date="2024-06" db="EMBL/GenBank/DDBJ databases">
        <authorList>
            <person name="Liu X."/>
            <person name="Lenzi L."/>
            <person name="Haldenby T S."/>
            <person name="Uol C."/>
        </authorList>
    </citation>
    <scope>NUCLEOTIDE SEQUENCE</scope>
</reference>
<proteinExistence type="predicted"/>
<comment type="caution">
    <text evidence="2">The sequence shown here is derived from an EMBL/GenBank/DDBJ whole genome shotgun (WGS) entry which is preliminary data.</text>
</comment>
<feature type="region of interest" description="Disordered" evidence="1">
    <location>
        <begin position="536"/>
        <end position="711"/>
    </location>
</feature>
<feature type="compositionally biased region" description="Basic and acidic residues" evidence="1">
    <location>
        <begin position="1"/>
        <end position="11"/>
    </location>
</feature>
<dbReference type="Proteomes" id="UP001497525">
    <property type="component" value="Unassembled WGS sequence"/>
</dbReference>
<feature type="compositionally biased region" description="Polar residues" evidence="1">
    <location>
        <begin position="626"/>
        <end position="635"/>
    </location>
</feature>
<feature type="compositionally biased region" description="Polar residues" evidence="1">
    <location>
        <begin position="537"/>
        <end position="547"/>
    </location>
</feature>
<feature type="compositionally biased region" description="Polar residues" evidence="1">
    <location>
        <begin position="661"/>
        <end position="670"/>
    </location>
</feature>
<gene>
    <name evidence="2" type="ORF">CDAUBV1_LOCUS7481</name>
</gene>
<dbReference type="AlphaFoldDB" id="A0AAV2TAB9"/>
<dbReference type="EMBL" id="CAXLJL010000190">
    <property type="protein sequence ID" value="CAL5134273.1"/>
    <property type="molecule type" value="Genomic_DNA"/>
</dbReference>
<feature type="region of interest" description="Disordered" evidence="1">
    <location>
        <begin position="1"/>
        <end position="36"/>
    </location>
</feature>
<evidence type="ECO:0000256" key="1">
    <source>
        <dbReference type="SAM" id="MobiDB-lite"/>
    </source>
</evidence>
<organism evidence="2 3">
    <name type="scientific">Calicophoron daubneyi</name>
    <name type="common">Rumen fluke</name>
    <name type="synonym">Paramphistomum daubneyi</name>
    <dbReference type="NCBI Taxonomy" id="300641"/>
    <lineage>
        <taxon>Eukaryota</taxon>
        <taxon>Metazoa</taxon>
        <taxon>Spiralia</taxon>
        <taxon>Lophotrochozoa</taxon>
        <taxon>Platyhelminthes</taxon>
        <taxon>Trematoda</taxon>
        <taxon>Digenea</taxon>
        <taxon>Plagiorchiida</taxon>
        <taxon>Pronocephalata</taxon>
        <taxon>Paramphistomoidea</taxon>
        <taxon>Paramphistomidae</taxon>
        <taxon>Calicophoron</taxon>
    </lineage>
</organism>
<name>A0AAV2TAB9_CALDB</name>